<organism evidence="1 2">
    <name type="scientific">Mucilaginibacter polytrichastri</name>
    <dbReference type="NCBI Taxonomy" id="1302689"/>
    <lineage>
        <taxon>Bacteria</taxon>
        <taxon>Pseudomonadati</taxon>
        <taxon>Bacteroidota</taxon>
        <taxon>Sphingobacteriia</taxon>
        <taxon>Sphingobacteriales</taxon>
        <taxon>Sphingobacteriaceae</taxon>
        <taxon>Mucilaginibacter</taxon>
    </lineage>
</organism>
<name>A0A1Q6A6L2_9SPHI</name>
<comment type="caution">
    <text evidence="1">The sequence shown here is derived from an EMBL/GenBank/DDBJ whole genome shotgun (WGS) entry which is preliminary data.</text>
</comment>
<gene>
    <name evidence="1" type="ORF">RG47T_5135</name>
</gene>
<protein>
    <submittedName>
        <fullName evidence="1">Uncharacterized protein</fullName>
    </submittedName>
</protein>
<sequence length="181" mass="20536">MKPGQILMSFVFVLFMVAGGVSAQPKIQVVDGLISLDDFSPTEKKYALLTDSLDKKLMSDPKDTTSLFYRALLYLQFNSFVVKPDLGSNVATDHLIAARKMADMADSLQMKSFNLKVLKAQICKELTNRYAPIEVWRFNAAQLAARKKKFDYYKGLANREYAELETIDKGNAYAYHRLMVK</sequence>
<reference evidence="1 2" key="1">
    <citation type="submission" date="2016-11" db="EMBL/GenBank/DDBJ databases">
        <title>Whole Genome Sequencing of Mucilaginibacter polytrichastri RG4-7(T) isolated from the moss sample.</title>
        <authorList>
            <person name="Li Y."/>
        </authorList>
    </citation>
    <scope>NUCLEOTIDE SEQUENCE [LARGE SCALE GENOMIC DNA]</scope>
    <source>
        <strain evidence="1 2">RG4-7</strain>
    </source>
</reference>
<keyword evidence="2" id="KW-1185">Reference proteome</keyword>
<dbReference type="OrthoDB" id="795509at2"/>
<dbReference type="RefSeq" id="WP_074492881.1">
    <property type="nucleotide sequence ID" value="NZ_FPAM01000022.1"/>
</dbReference>
<evidence type="ECO:0000313" key="1">
    <source>
        <dbReference type="EMBL" id="OKS89650.1"/>
    </source>
</evidence>
<accession>A0A1Q6A6L2</accession>
<proteinExistence type="predicted"/>
<dbReference type="Proteomes" id="UP000186720">
    <property type="component" value="Unassembled WGS sequence"/>
</dbReference>
<dbReference type="AlphaFoldDB" id="A0A1Q6A6L2"/>
<evidence type="ECO:0000313" key="2">
    <source>
        <dbReference type="Proteomes" id="UP000186720"/>
    </source>
</evidence>
<dbReference type="EMBL" id="MPPL01000001">
    <property type="protein sequence ID" value="OKS89650.1"/>
    <property type="molecule type" value="Genomic_DNA"/>
</dbReference>